<dbReference type="SMART" id="SM00490">
    <property type="entry name" value="HELICc"/>
    <property type="match status" value="1"/>
</dbReference>
<reference evidence="10" key="1">
    <citation type="submission" date="2021-08" db="EMBL/GenBank/DDBJ databases">
        <authorList>
            <person name="Misof B."/>
            <person name="Oliver O."/>
            <person name="Podsiadlowski L."/>
            <person name="Donath A."/>
            <person name="Peters R."/>
            <person name="Mayer C."/>
            <person name="Rust J."/>
            <person name="Gunkel S."/>
            <person name="Lesny P."/>
            <person name="Martin S."/>
            <person name="Oeyen J.P."/>
            <person name="Petersen M."/>
            <person name="Panagiotis P."/>
            <person name="Wilbrandt J."/>
            <person name="Tanja T."/>
        </authorList>
    </citation>
    <scope>NUCLEOTIDE SEQUENCE</scope>
    <source>
        <strain evidence="10">GBR_01_08_01A</strain>
        <tissue evidence="10">Thorax + abdomen</tissue>
    </source>
</reference>
<gene>
    <name evidence="10" type="ORF">KPH14_011962</name>
</gene>
<dbReference type="PROSITE" id="PS51195">
    <property type="entry name" value="Q_MOTIF"/>
    <property type="match status" value="1"/>
</dbReference>
<dbReference type="InterPro" id="IPR027417">
    <property type="entry name" value="P-loop_NTPase"/>
</dbReference>
<evidence type="ECO:0000256" key="3">
    <source>
        <dbReference type="ARBA" id="ARBA00022801"/>
    </source>
</evidence>
<dbReference type="InterPro" id="IPR050079">
    <property type="entry name" value="DEAD_box_RNA_helicase"/>
</dbReference>
<dbReference type="Proteomes" id="UP001258017">
    <property type="component" value="Unassembled WGS sequence"/>
</dbReference>
<keyword evidence="2" id="KW-0547">Nucleotide-binding</keyword>
<dbReference type="InterPro" id="IPR014001">
    <property type="entry name" value="Helicase_ATP-bd"/>
</dbReference>
<feature type="domain" description="Helicase C-terminal" evidence="8">
    <location>
        <begin position="380"/>
        <end position="530"/>
    </location>
</feature>
<dbReference type="Pfam" id="PF00270">
    <property type="entry name" value="DEAD"/>
    <property type="match status" value="1"/>
</dbReference>
<feature type="domain" description="Helicase ATP-binding" evidence="7">
    <location>
        <begin position="138"/>
        <end position="352"/>
    </location>
</feature>
<dbReference type="GO" id="GO:0005829">
    <property type="term" value="C:cytosol"/>
    <property type="evidence" value="ECO:0007669"/>
    <property type="project" value="TreeGrafter"/>
</dbReference>
<dbReference type="PANTHER" id="PTHR47959">
    <property type="entry name" value="ATP-DEPENDENT RNA HELICASE RHLE-RELATED"/>
    <property type="match status" value="1"/>
</dbReference>
<feature type="domain" description="DEAD-box RNA helicase Q" evidence="9">
    <location>
        <begin position="107"/>
        <end position="135"/>
    </location>
</feature>
<dbReference type="GO" id="GO:0016787">
    <property type="term" value="F:hydrolase activity"/>
    <property type="evidence" value="ECO:0007669"/>
    <property type="project" value="UniProtKB-KW"/>
</dbReference>
<dbReference type="AlphaFoldDB" id="A0AAD9RCN9"/>
<evidence type="ECO:0000259" key="9">
    <source>
        <dbReference type="PROSITE" id="PS51195"/>
    </source>
</evidence>
<keyword evidence="11" id="KW-1185">Reference proteome</keyword>
<dbReference type="GO" id="GO:0005524">
    <property type="term" value="F:ATP binding"/>
    <property type="evidence" value="ECO:0007669"/>
    <property type="project" value="UniProtKB-KW"/>
</dbReference>
<dbReference type="InterPro" id="IPR001650">
    <property type="entry name" value="Helicase_C-like"/>
</dbReference>
<feature type="short sequence motif" description="Q motif" evidence="6">
    <location>
        <begin position="107"/>
        <end position="135"/>
    </location>
</feature>
<dbReference type="InterPro" id="IPR011545">
    <property type="entry name" value="DEAD/DEAH_box_helicase_dom"/>
</dbReference>
<dbReference type="EC" id="3.6.4.13" evidence="1"/>
<reference evidence="10" key="2">
    <citation type="journal article" date="2023" name="Commun. Biol.">
        <title>Intrasexual cuticular hydrocarbon dimorphism in a wasp sheds light on hydrocarbon biosynthesis genes in Hymenoptera.</title>
        <authorList>
            <person name="Moris V.C."/>
            <person name="Podsiadlowski L."/>
            <person name="Martin S."/>
            <person name="Oeyen J.P."/>
            <person name="Donath A."/>
            <person name="Petersen M."/>
            <person name="Wilbrandt J."/>
            <person name="Misof B."/>
            <person name="Liedtke D."/>
            <person name="Thamm M."/>
            <person name="Scheiner R."/>
            <person name="Schmitt T."/>
            <person name="Niehuis O."/>
        </authorList>
    </citation>
    <scope>NUCLEOTIDE SEQUENCE</scope>
    <source>
        <strain evidence="10">GBR_01_08_01A</strain>
    </source>
</reference>
<evidence type="ECO:0000256" key="1">
    <source>
        <dbReference type="ARBA" id="ARBA00012552"/>
    </source>
</evidence>
<keyword evidence="5" id="KW-0067">ATP-binding</keyword>
<evidence type="ECO:0000256" key="4">
    <source>
        <dbReference type="ARBA" id="ARBA00022806"/>
    </source>
</evidence>
<sequence>MLFRFCNLCHRDINVWIVNLRKYGKRVTATRLKKRGVKNETQIIDKTKTPIIACKRPILNFYKGQTYSKFETIPLASKGWLHSKAKGDSFIIYPEMEQQYDQTIPEPNFENYSLHSSLYDRLEDLGYSKPLQIQEQAIPKILNGQNTVLAAETGCGKTLAYLLPLINQILDWKPLCERRFNSPLGLIVTPTRELAVQIGIEAKRLANAVGISTKIITGGRTKRMVSSLPMDDVDLVVASFGVISKLTTMKVYKLDKVKHIVLDEADALFHETFEDKVKVFMHRLPVRIDLILLGNFMEEVLNNFFIAIQIGYQQVLDERGMPKNTQLTLVSATMPQRISQVLGDIVDVNSLIEVVSEKLHHILVPQKFMRLGPSQKPAELLKYVKPKIKSKEQVIIFSNENATCDWISMFLHECNIDNIHLNGALPLSIRQGKYAAFKSRKINVLSTTNIGSRGLDTFMVRHILNYDFPLNSADYIHRCGRIGRVGSPKDCRVTNFISHSLEIQLVQKIERAIRRGRSIPIINMMKQGSEQESEPNPAEFFDETSQHIIEDINEENSIPY</sequence>
<keyword evidence="4" id="KW-0347">Helicase</keyword>
<dbReference type="InterPro" id="IPR014014">
    <property type="entry name" value="RNA_helicase_DEAD_Q_motif"/>
</dbReference>
<dbReference type="SMART" id="SM00487">
    <property type="entry name" value="DEXDc"/>
    <property type="match status" value="1"/>
</dbReference>
<organism evidence="10 11">
    <name type="scientific">Odynerus spinipes</name>
    <dbReference type="NCBI Taxonomy" id="1348599"/>
    <lineage>
        <taxon>Eukaryota</taxon>
        <taxon>Metazoa</taxon>
        <taxon>Ecdysozoa</taxon>
        <taxon>Arthropoda</taxon>
        <taxon>Hexapoda</taxon>
        <taxon>Insecta</taxon>
        <taxon>Pterygota</taxon>
        <taxon>Neoptera</taxon>
        <taxon>Endopterygota</taxon>
        <taxon>Hymenoptera</taxon>
        <taxon>Apocrita</taxon>
        <taxon>Aculeata</taxon>
        <taxon>Vespoidea</taxon>
        <taxon>Vespidae</taxon>
        <taxon>Eumeninae</taxon>
        <taxon>Odynerus</taxon>
    </lineage>
</organism>
<protein>
    <recommendedName>
        <fullName evidence="1">RNA helicase</fullName>
        <ecNumber evidence="1">3.6.4.13</ecNumber>
    </recommendedName>
</protein>
<proteinExistence type="predicted"/>
<dbReference type="GO" id="GO:0003676">
    <property type="term" value="F:nucleic acid binding"/>
    <property type="evidence" value="ECO:0007669"/>
    <property type="project" value="InterPro"/>
</dbReference>
<dbReference type="EMBL" id="JAIFRP010004402">
    <property type="protein sequence ID" value="KAK2577000.1"/>
    <property type="molecule type" value="Genomic_DNA"/>
</dbReference>
<evidence type="ECO:0000313" key="10">
    <source>
        <dbReference type="EMBL" id="KAK2577000.1"/>
    </source>
</evidence>
<dbReference type="GO" id="GO:0003724">
    <property type="term" value="F:RNA helicase activity"/>
    <property type="evidence" value="ECO:0007669"/>
    <property type="project" value="UniProtKB-EC"/>
</dbReference>
<evidence type="ECO:0000256" key="6">
    <source>
        <dbReference type="PROSITE-ProRule" id="PRU00552"/>
    </source>
</evidence>
<accession>A0AAD9RCN9</accession>
<evidence type="ECO:0000259" key="7">
    <source>
        <dbReference type="PROSITE" id="PS51192"/>
    </source>
</evidence>
<dbReference type="Pfam" id="PF00271">
    <property type="entry name" value="Helicase_C"/>
    <property type="match status" value="1"/>
</dbReference>
<evidence type="ECO:0000313" key="11">
    <source>
        <dbReference type="Proteomes" id="UP001258017"/>
    </source>
</evidence>
<dbReference type="PROSITE" id="PS51192">
    <property type="entry name" value="HELICASE_ATP_BIND_1"/>
    <property type="match status" value="1"/>
</dbReference>
<dbReference type="SUPFAM" id="SSF52540">
    <property type="entry name" value="P-loop containing nucleoside triphosphate hydrolases"/>
    <property type="match status" value="1"/>
</dbReference>
<keyword evidence="3" id="KW-0378">Hydrolase</keyword>
<dbReference type="CDD" id="cd18787">
    <property type="entry name" value="SF2_C_DEAD"/>
    <property type="match status" value="1"/>
</dbReference>
<dbReference type="Gene3D" id="3.40.50.300">
    <property type="entry name" value="P-loop containing nucleotide triphosphate hydrolases"/>
    <property type="match status" value="2"/>
</dbReference>
<evidence type="ECO:0000256" key="5">
    <source>
        <dbReference type="ARBA" id="ARBA00022840"/>
    </source>
</evidence>
<evidence type="ECO:0000259" key="8">
    <source>
        <dbReference type="PROSITE" id="PS51194"/>
    </source>
</evidence>
<dbReference type="PANTHER" id="PTHR47959:SF1">
    <property type="entry name" value="ATP-DEPENDENT RNA HELICASE DBPA"/>
    <property type="match status" value="1"/>
</dbReference>
<dbReference type="PROSITE" id="PS51194">
    <property type="entry name" value="HELICASE_CTER"/>
    <property type="match status" value="1"/>
</dbReference>
<name>A0AAD9RCN9_9HYME</name>
<evidence type="ECO:0000256" key="2">
    <source>
        <dbReference type="ARBA" id="ARBA00022741"/>
    </source>
</evidence>
<comment type="caution">
    <text evidence="10">The sequence shown here is derived from an EMBL/GenBank/DDBJ whole genome shotgun (WGS) entry which is preliminary data.</text>
</comment>